<reference evidence="2" key="1">
    <citation type="submission" date="2023-07" db="EMBL/GenBank/DDBJ databases">
        <title>draft genome sequence of fig (Ficus carica).</title>
        <authorList>
            <person name="Takahashi T."/>
            <person name="Nishimura K."/>
        </authorList>
    </citation>
    <scope>NUCLEOTIDE SEQUENCE</scope>
</reference>
<evidence type="ECO:0000313" key="2">
    <source>
        <dbReference type="EMBL" id="GMN41433.1"/>
    </source>
</evidence>
<sequence length="77" mass="8535">MIELGKVESPMTEIVHEAFEAAATATLLKIGEVRVIWRSGLSSRTRFASDGDRDLQSPSLHCKVVPKPRKSGDSRRQ</sequence>
<dbReference type="EMBL" id="BTGU01000012">
    <property type="protein sequence ID" value="GMN41433.1"/>
    <property type="molecule type" value="Genomic_DNA"/>
</dbReference>
<evidence type="ECO:0000256" key="1">
    <source>
        <dbReference type="SAM" id="MobiDB-lite"/>
    </source>
</evidence>
<organism evidence="2 3">
    <name type="scientific">Ficus carica</name>
    <name type="common">Common fig</name>
    <dbReference type="NCBI Taxonomy" id="3494"/>
    <lineage>
        <taxon>Eukaryota</taxon>
        <taxon>Viridiplantae</taxon>
        <taxon>Streptophyta</taxon>
        <taxon>Embryophyta</taxon>
        <taxon>Tracheophyta</taxon>
        <taxon>Spermatophyta</taxon>
        <taxon>Magnoliopsida</taxon>
        <taxon>eudicotyledons</taxon>
        <taxon>Gunneridae</taxon>
        <taxon>Pentapetalae</taxon>
        <taxon>rosids</taxon>
        <taxon>fabids</taxon>
        <taxon>Rosales</taxon>
        <taxon>Moraceae</taxon>
        <taxon>Ficeae</taxon>
        <taxon>Ficus</taxon>
    </lineage>
</organism>
<name>A0AA87ZS40_FICCA</name>
<gene>
    <name evidence="2" type="ORF">TIFTF001_010657</name>
</gene>
<keyword evidence="3" id="KW-1185">Reference proteome</keyword>
<dbReference type="Proteomes" id="UP001187192">
    <property type="component" value="Unassembled WGS sequence"/>
</dbReference>
<proteinExistence type="predicted"/>
<accession>A0AA87ZS40</accession>
<dbReference type="AlphaFoldDB" id="A0AA87ZS40"/>
<feature type="region of interest" description="Disordered" evidence="1">
    <location>
        <begin position="46"/>
        <end position="77"/>
    </location>
</feature>
<evidence type="ECO:0000313" key="3">
    <source>
        <dbReference type="Proteomes" id="UP001187192"/>
    </source>
</evidence>
<comment type="caution">
    <text evidence="2">The sequence shown here is derived from an EMBL/GenBank/DDBJ whole genome shotgun (WGS) entry which is preliminary data.</text>
</comment>
<protein>
    <submittedName>
        <fullName evidence="2">Uncharacterized protein</fullName>
    </submittedName>
</protein>